<gene>
    <name evidence="2" type="ORF">HMPREF0602_0938</name>
</gene>
<protein>
    <submittedName>
        <fullName evidence="2">Uncharacterized protein</fullName>
    </submittedName>
</protein>
<sequence>MVFFIMLSWRFTGFSFRLFAFDFLSGLWQPACSFSRQVFCFSFYFLCVFWLLN</sequence>
<accession>E0N8V8</accession>
<dbReference type="Proteomes" id="UP000005526">
    <property type="component" value="Unassembled WGS sequence"/>
</dbReference>
<dbReference type="HOGENOM" id="CLU_3063841_0_0_4"/>
<name>E0N8V8_NEIM3</name>
<dbReference type="AlphaFoldDB" id="E0N8V8"/>
<evidence type="ECO:0000256" key="1">
    <source>
        <dbReference type="SAM" id="Phobius"/>
    </source>
</evidence>
<keyword evidence="1" id="KW-0812">Transmembrane</keyword>
<dbReference type="EMBL" id="AEEF01000050">
    <property type="protein sequence ID" value="EFM04522.1"/>
    <property type="molecule type" value="Genomic_DNA"/>
</dbReference>
<comment type="caution">
    <text evidence="2">The sequence shown here is derived from an EMBL/GenBank/DDBJ whole genome shotgun (WGS) entry which is preliminary data.</text>
</comment>
<proteinExistence type="predicted"/>
<organism evidence="2 3">
    <name type="scientific">Neisseria meningitidis serogroup B (strain ATCC 13091 / M2091)</name>
    <dbReference type="NCBI Taxonomy" id="862513"/>
    <lineage>
        <taxon>Bacteria</taxon>
        <taxon>Pseudomonadati</taxon>
        <taxon>Pseudomonadota</taxon>
        <taxon>Betaproteobacteria</taxon>
        <taxon>Neisseriales</taxon>
        <taxon>Neisseriaceae</taxon>
        <taxon>Neisseria</taxon>
    </lineage>
</organism>
<feature type="transmembrane region" description="Helical" evidence="1">
    <location>
        <begin position="34"/>
        <end position="52"/>
    </location>
</feature>
<keyword evidence="1" id="KW-0472">Membrane</keyword>
<evidence type="ECO:0000313" key="3">
    <source>
        <dbReference type="Proteomes" id="UP000005526"/>
    </source>
</evidence>
<evidence type="ECO:0000313" key="2">
    <source>
        <dbReference type="EMBL" id="EFM04522.1"/>
    </source>
</evidence>
<keyword evidence="1" id="KW-1133">Transmembrane helix</keyword>
<feature type="transmembrane region" description="Helical" evidence="1">
    <location>
        <begin position="7"/>
        <end position="28"/>
    </location>
</feature>
<reference evidence="2 3" key="1">
    <citation type="submission" date="2010-07" db="EMBL/GenBank/DDBJ databases">
        <authorList>
            <person name="Muzny D."/>
            <person name="Qin X."/>
            <person name="Deng J."/>
            <person name="Jiang H."/>
            <person name="Liu Y."/>
            <person name="Qu J."/>
            <person name="Song X.-Z."/>
            <person name="Zhang L."/>
            <person name="Thornton R."/>
            <person name="Coyle M."/>
            <person name="Francisco L."/>
            <person name="Jackson L."/>
            <person name="Javaid M."/>
            <person name="Korchina V."/>
            <person name="Kovar C."/>
            <person name="Mata R."/>
            <person name="Mathew T."/>
            <person name="Ngo R."/>
            <person name="Nguyen L."/>
            <person name="Nguyen N."/>
            <person name="Okwuonu G."/>
            <person name="Ongeri F."/>
            <person name="Pham C."/>
            <person name="Simmons D."/>
            <person name="Wilczek-Boney K."/>
            <person name="Hale W."/>
            <person name="Jakkamsetti A."/>
            <person name="Pham P."/>
            <person name="Ruth R."/>
            <person name="San Lucas F."/>
            <person name="Warren J."/>
            <person name="Zhang J."/>
            <person name="Zhao Z."/>
            <person name="Zhou C."/>
            <person name="Zhu D."/>
            <person name="Lee S."/>
            <person name="Bess C."/>
            <person name="Blankenburg K."/>
            <person name="Forbes L."/>
            <person name="Fu Q."/>
            <person name="Gubbala S."/>
            <person name="Hirani K."/>
            <person name="Jayaseelan J.C."/>
            <person name="Lara F."/>
            <person name="Munidasa M."/>
            <person name="Palculict T."/>
            <person name="Patil S."/>
            <person name="Pu L.-L."/>
            <person name="Saada N."/>
            <person name="Tang L."/>
            <person name="Weissenberger G."/>
            <person name="Zhu Y."/>
            <person name="Hemphill L."/>
            <person name="Shang Y."/>
            <person name="Youmans B."/>
            <person name="Ayvaz T."/>
            <person name="Ross M."/>
            <person name="Santibanez J."/>
            <person name="Aqrawi P."/>
            <person name="Gross S."/>
            <person name="Joshi V."/>
            <person name="Fowler G."/>
            <person name="Nazareth L."/>
            <person name="Reid J."/>
            <person name="Worley K."/>
            <person name="Petrosino J."/>
            <person name="Highlander S."/>
            <person name="Gibbs R."/>
        </authorList>
    </citation>
    <scope>NUCLEOTIDE SEQUENCE [LARGE SCALE GENOMIC DNA]</scope>
    <source>
        <strain evidence="2 3">ATCC 13091</strain>
    </source>
</reference>